<dbReference type="AlphaFoldDB" id="A0A7W6LE67"/>
<dbReference type="EMBL" id="JACIEC010000001">
    <property type="protein sequence ID" value="MBB4142756.1"/>
    <property type="molecule type" value="Genomic_DNA"/>
</dbReference>
<keyword evidence="3" id="KW-1185">Reference proteome</keyword>
<dbReference type="GO" id="GO:0007165">
    <property type="term" value="P:signal transduction"/>
    <property type="evidence" value="ECO:0007669"/>
    <property type="project" value="InterPro"/>
</dbReference>
<evidence type="ECO:0000259" key="1">
    <source>
        <dbReference type="SMART" id="SM00255"/>
    </source>
</evidence>
<gene>
    <name evidence="2" type="ORF">GGQ72_001255</name>
</gene>
<sequence length="260" mass="28941">MAHQIFLSHKHEDKPVVEPVAIRLKEIFGEEAIFYDSWSIKPGDGIIEKMNEGLTAPKFVFFFVSELALQSGLVRMEWQNALLKSSRGETRLVPVRIGNVPMPEVLKQNLYIDLYSVGIEAGLNQIVNVVQGNSSFTPSHEGFSNLTWKFLKAGKEEITIQIQASHLMEPNPNFVIMLANDEPDVRFELNGGQSMLNGFYKRPFPAIEANGFSIAPMGGAITPDRPLVLKLKQANKQAIAIQGVVHGWTDPFRIIPCVGN</sequence>
<reference evidence="2 3" key="1">
    <citation type="submission" date="2020-08" db="EMBL/GenBank/DDBJ databases">
        <title>Genomic Encyclopedia of Type Strains, Phase IV (KMG-IV): sequencing the most valuable type-strain genomes for metagenomic binning, comparative biology and taxonomic classification.</title>
        <authorList>
            <person name="Goeker M."/>
        </authorList>
    </citation>
    <scope>NUCLEOTIDE SEQUENCE [LARGE SCALE GENOMIC DNA]</scope>
    <source>
        <strain evidence="2 3">DSM 29514</strain>
    </source>
</reference>
<evidence type="ECO:0000313" key="3">
    <source>
        <dbReference type="Proteomes" id="UP000519897"/>
    </source>
</evidence>
<protein>
    <recommendedName>
        <fullName evidence="1">TIR domain-containing protein</fullName>
    </recommendedName>
</protein>
<dbReference type="SMART" id="SM00255">
    <property type="entry name" value="TIR"/>
    <property type="match status" value="1"/>
</dbReference>
<proteinExistence type="predicted"/>
<organism evidence="2 3">
    <name type="scientific">Rhizobium rhizoryzae</name>
    <dbReference type="NCBI Taxonomy" id="451876"/>
    <lineage>
        <taxon>Bacteria</taxon>
        <taxon>Pseudomonadati</taxon>
        <taxon>Pseudomonadota</taxon>
        <taxon>Alphaproteobacteria</taxon>
        <taxon>Hyphomicrobiales</taxon>
        <taxon>Rhizobiaceae</taxon>
        <taxon>Rhizobium/Agrobacterium group</taxon>
        <taxon>Rhizobium</taxon>
    </lineage>
</organism>
<evidence type="ECO:0000313" key="2">
    <source>
        <dbReference type="EMBL" id="MBB4142756.1"/>
    </source>
</evidence>
<dbReference type="Gene3D" id="3.40.50.10140">
    <property type="entry name" value="Toll/interleukin-1 receptor homology (TIR) domain"/>
    <property type="match status" value="1"/>
</dbReference>
<dbReference type="SUPFAM" id="SSF52200">
    <property type="entry name" value="Toll/Interleukin receptor TIR domain"/>
    <property type="match status" value="1"/>
</dbReference>
<name>A0A7W6LE67_9HYPH</name>
<dbReference type="Proteomes" id="UP000519897">
    <property type="component" value="Unassembled WGS sequence"/>
</dbReference>
<dbReference type="Pfam" id="PF13676">
    <property type="entry name" value="TIR_2"/>
    <property type="match status" value="1"/>
</dbReference>
<accession>A0A7W6LE67</accession>
<feature type="domain" description="TIR" evidence="1">
    <location>
        <begin position="2"/>
        <end position="133"/>
    </location>
</feature>
<dbReference type="RefSeq" id="WP_165136705.1">
    <property type="nucleotide sequence ID" value="NZ_CP049250.1"/>
</dbReference>
<comment type="caution">
    <text evidence="2">The sequence shown here is derived from an EMBL/GenBank/DDBJ whole genome shotgun (WGS) entry which is preliminary data.</text>
</comment>
<dbReference type="InterPro" id="IPR035897">
    <property type="entry name" value="Toll_tir_struct_dom_sf"/>
</dbReference>
<dbReference type="InterPro" id="IPR000157">
    <property type="entry name" value="TIR_dom"/>
</dbReference>